<dbReference type="Proteomes" id="UP001194696">
    <property type="component" value="Unassembled WGS sequence"/>
</dbReference>
<evidence type="ECO:0000259" key="1">
    <source>
        <dbReference type="SMART" id="SM00256"/>
    </source>
</evidence>
<proteinExistence type="predicted"/>
<evidence type="ECO:0000313" key="2">
    <source>
        <dbReference type="EMBL" id="KAG0292586.1"/>
    </source>
</evidence>
<dbReference type="EMBL" id="JAAAIM010000191">
    <property type="protein sequence ID" value="KAG0292586.1"/>
    <property type="molecule type" value="Genomic_DNA"/>
</dbReference>
<accession>A0ABQ7K6Z9</accession>
<keyword evidence="3" id="KW-1185">Reference proteome</keyword>
<dbReference type="InterPro" id="IPR001810">
    <property type="entry name" value="F-box_dom"/>
</dbReference>
<evidence type="ECO:0000313" key="3">
    <source>
        <dbReference type="Proteomes" id="UP001194696"/>
    </source>
</evidence>
<dbReference type="Pfam" id="PF12937">
    <property type="entry name" value="F-box-like"/>
    <property type="match status" value="1"/>
</dbReference>
<organism evidence="2 3">
    <name type="scientific">Linnemannia gamsii</name>
    <dbReference type="NCBI Taxonomy" id="64522"/>
    <lineage>
        <taxon>Eukaryota</taxon>
        <taxon>Fungi</taxon>
        <taxon>Fungi incertae sedis</taxon>
        <taxon>Mucoromycota</taxon>
        <taxon>Mortierellomycotina</taxon>
        <taxon>Mortierellomycetes</taxon>
        <taxon>Mortierellales</taxon>
        <taxon>Mortierellaceae</taxon>
        <taxon>Linnemannia</taxon>
    </lineage>
</organism>
<dbReference type="CDD" id="cd09917">
    <property type="entry name" value="F-box_SF"/>
    <property type="match status" value="1"/>
</dbReference>
<dbReference type="SUPFAM" id="SSF81383">
    <property type="entry name" value="F-box domain"/>
    <property type="match status" value="1"/>
</dbReference>
<dbReference type="Gene3D" id="3.80.10.10">
    <property type="entry name" value="Ribonuclease Inhibitor"/>
    <property type="match status" value="1"/>
</dbReference>
<protein>
    <recommendedName>
        <fullName evidence="1">F-box domain-containing protein</fullName>
    </recommendedName>
</protein>
<feature type="domain" description="F-box" evidence="1">
    <location>
        <begin position="3"/>
        <end position="42"/>
    </location>
</feature>
<dbReference type="InterPro" id="IPR036047">
    <property type="entry name" value="F-box-like_dom_sf"/>
</dbReference>
<comment type="caution">
    <text evidence="2">The sequence shown here is derived from an EMBL/GenBank/DDBJ whole genome shotgun (WGS) entry which is preliminary data.</text>
</comment>
<dbReference type="Gene3D" id="1.20.1280.50">
    <property type="match status" value="1"/>
</dbReference>
<reference evidence="2 3" key="1">
    <citation type="journal article" date="2020" name="Fungal Divers.">
        <title>Resolving the Mortierellaceae phylogeny through synthesis of multi-gene phylogenetics and phylogenomics.</title>
        <authorList>
            <person name="Vandepol N."/>
            <person name="Liber J."/>
            <person name="Desiro A."/>
            <person name="Na H."/>
            <person name="Kennedy M."/>
            <person name="Barry K."/>
            <person name="Grigoriev I.V."/>
            <person name="Miller A.N."/>
            <person name="O'Donnell K."/>
            <person name="Stajich J.E."/>
            <person name="Bonito G."/>
        </authorList>
    </citation>
    <scope>NUCLEOTIDE SEQUENCE [LARGE SCALE GENOMIC DNA]</scope>
    <source>
        <strain evidence="2 3">AD045</strain>
    </source>
</reference>
<dbReference type="SMART" id="SM00256">
    <property type="entry name" value="FBOX"/>
    <property type="match status" value="1"/>
</dbReference>
<name>A0ABQ7K6Z9_9FUNG</name>
<sequence>MYLPPEVLALVASFLDTKSCLTCMSVSRYWNQVFIPCLWHTVKFSEQPWPRLFPVSCSTSRPPTQRQQHIVRSLTEKYGCHIRVLEMDTAWLLWGSMLGHVNSLLSMKFMRILPRFTKSNPPFEAYNIYSSDAIPYSVFDVQPSGYSSPNFKMTLACWHMVFNNKALQSLEFPHLAYNYFPLQIQDDDKDYAYDMTPEGKMFLIDILSRLPDLRHMSIGQHSDDFLGASLAEHFPKLTSFVHMGTNAFDPSIRPQSLRRHLSLQSLRFGDSEFPFLDAEHLRWIVTAFPGLHNLSIPGHFSRVHLGSLDDWDGIDNFSIKALSMYDFSYTATEVDLSVFEKARITFHAVKELQRTCDEYDSLGDLLRILRFFPALERFEFSRGAVFTSPLTDGGLIAGRESGYRFRTLQLGPEETLALASKEHLMSQSPFLTRVEMHHVSPSVLLALADSCGTLEYVHISLDGPCSLELNQLLVKCSRLKECTGCYHLVSAVDILRSPNWTCLGLRELDIMVVNVPRVKGKRERKLERAKRTLEKSGGEGMQELNQEIYEQQLHLNPQPKSQRCQGKVFSKLARLSQLEKIDLRYRPSEKQDIEEIYLCTHSAPLEFTLEVGFEQLGVLDHLRVIRFGVGGGKVGQKERDWLWRRWSMKQKPGEKGVFCVEDLM</sequence>
<dbReference type="InterPro" id="IPR032675">
    <property type="entry name" value="LRR_dom_sf"/>
</dbReference>
<gene>
    <name evidence="2" type="ORF">BGZ96_003964</name>
</gene>